<dbReference type="PRINTS" id="PR00412">
    <property type="entry name" value="EPOXHYDRLASE"/>
</dbReference>
<keyword evidence="1" id="KW-0378">Hydrolase</keyword>
<accession>A0A0C3SAT6</accession>
<gene>
    <name evidence="4" type="ORF">PHLGIDRAFT_89746</name>
</gene>
<sequence length="361" mass="39160">MHVLHAGERSSPLLLLLHGFPELSYSWRNQLVPLSKLGFFVVAPDQRGYGRTYSITTGPRPIAYDDDLAPFRMLNLVHDVVALVHALGHDEASAVVGHDFGSVVAAYSALARPDVVKAVVCMSVPFSGQPRHATTLGAAHPPDPPAATPWAALGALLAGLHPPRKHYTAYFSGPGANADLVDAPQGLHAFLRAYFHMKSADWPGNDPRPLADVAQVVRQPHYYVMPAAQTMPQAVGAHAPSELDVVRCAWLTEAQLGVYVEVFRRTGFQGGLNWYRGMRDLALTEDLGTFAGKKIDVPAMFLGGAKDWGTYMTPGSLEKMGGVCTKFKGVVLIDGAGHWVQQERAHEVTKALTEFLQQLSR</sequence>
<dbReference type="Proteomes" id="UP000053257">
    <property type="component" value="Unassembled WGS sequence"/>
</dbReference>
<dbReference type="STRING" id="745531.A0A0C3SAT6"/>
<reference evidence="4 5" key="1">
    <citation type="journal article" date="2014" name="PLoS Genet.">
        <title>Analysis of the Phlebiopsis gigantea genome, transcriptome and secretome provides insight into its pioneer colonization strategies of wood.</title>
        <authorList>
            <person name="Hori C."/>
            <person name="Ishida T."/>
            <person name="Igarashi K."/>
            <person name="Samejima M."/>
            <person name="Suzuki H."/>
            <person name="Master E."/>
            <person name="Ferreira P."/>
            <person name="Ruiz-Duenas F.J."/>
            <person name="Held B."/>
            <person name="Canessa P."/>
            <person name="Larrondo L.F."/>
            <person name="Schmoll M."/>
            <person name="Druzhinina I.S."/>
            <person name="Kubicek C.P."/>
            <person name="Gaskell J.A."/>
            <person name="Kersten P."/>
            <person name="St John F."/>
            <person name="Glasner J."/>
            <person name="Sabat G."/>
            <person name="Splinter BonDurant S."/>
            <person name="Syed K."/>
            <person name="Yadav J."/>
            <person name="Mgbeahuruike A.C."/>
            <person name="Kovalchuk A."/>
            <person name="Asiegbu F.O."/>
            <person name="Lackner G."/>
            <person name="Hoffmeister D."/>
            <person name="Rencoret J."/>
            <person name="Gutierrez A."/>
            <person name="Sun H."/>
            <person name="Lindquist E."/>
            <person name="Barry K."/>
            <person name="Riley R."/>
            <person name="Grigoriev I.V."/>
            <person name="Henrissat B."/>
            <person name="Kues U."/>
            <person name="Berka R.M."/>
            <person name="Martinez A.T."/>
            <person name="Covert S.F."/>
            <person name="Blanchette R.A."/>
            <person name="Cullen D."/>
        </authorList>
    </citation>
    <scope>NUCLEOTIDE SEQUENCE [LARGE SCALE GENOMIC DNA]</scope>
    <source>
        <strain evidence="4 5">11061_1 CR5-6</strain>
    </source>
</reference>
<dbReference type="InterPro" id="IPR029058">
    <property type="entry name" value="AB_hydrolase_fold"/>
</dbReference>
<dbReference type="HOGENOM" id="CLU_020336_7_4_1"/>
<evidence type="ECO:0000259" key="3">
    <source>
        <dbReference type="Pfam" id="PF00561"/>
    </source>
</evidence>
<proteinExistence type="inferred from homology"/>
<organism evidence="4 5">
    <name type="scientific">Phlebiopsis gigantea (strain 11061_1 CR5-6)</name>
    <name type="common">White-rot fungus</name>
    <name type="synonym">Peniophora gigantea</name>
    <dbReference type="NCBI Taxonomy" id="745531"/>
    <lineage>
        <taxon>Eukaryota</taxon>
        <taxon>Fungi</taxon>
        <taxon>Dikarya</taxon>
        <taxon>Basidiomycota</taxon>
        <taxon>Agaricomycotina</taxon>
        <taxon>Agaricomycetes</taxon>
        <taxon>Polyporales</taxon>
        <taxon>Phanerochaetaceae</taxon>
        <taxon>Phlebiopsis</taxon>
    </lineage>
</organism>
<dbReference type="OrthoDB" id="6431331at2759"/>
<evidence type="ECO:0000256" key="1">
    <source>
        <dbReference type="ARBA" id="ARBA00022801"/>
    </source>
</evidence>
<evidence type="ECO:0000256" key="2">
    <source>
        <dbReference type="ARBA" id="ARBA00038334"/>
    </source>
</evidence>
<protein>
    <recommendedName>
        <fullName evidence="3">AB hydrolase-1 domain-containing protein</fullName>
    </recommendedName>
</protein>
<name>A0A0C3SAT6_PHLG1</name>
<dbReference type="AlphaFoldDB" id="A0A0C3SAT6"/>
<feature type="domain" description="AB hydrolase-1" evidence="3">
    <location>
        <begin position="12"/>
        <end position="124"/>
    </location>
</feature>
<evidence type="ECO:0000313" key="4">
    <source>
        <dbReference type="EMBL" id="KIP07285.1"/>
    </source>
</evidence>
<dbReference type="GO" id="GO:0016787">
    <property type="term" value="F:hydrolase activity"/>
    <property type="evidence" value="ECO:0007669"/>
    <property type="project" value="UniProtKB-KW"/>
</dbReference>
<dbReference type="EMBL" id="KN840500">
    <property type="protein sequence ID" value="KIP07285.1"/>
    <property type="molecule type" value="Genomic_DNA"/>
</dbReference>
<dbReference type="Pfam" id="PF00561">
    <property type="entry name" value="Abhydrolase_1"/>
    <property type="match status" value="1"/>
</dbReference>
<dbReference type="SUPFAM" id="SSF53474">
    <property type="entry name" value="alpha/beta-Hydrolases"/>
    <property type="match status" value="1"/>
</dbReference>
<dbReference type="InterPro" id="IPR000639">
    <property type="entry name" value="Epox_hydrolase-like"/>
</dbReference>
<dbReference type="PANTHER" id="PTHR43329">
    <property type="entry name" value="EPOXIDE HYDROLASE"/>
    <property type="match status" value="1"/>
</dbReference>
<keyword evidence="5" id="KW-1185">Reference proteome</keyword>
<evidence type="ECO:0000313" key="5">
    <source>
        <dbReference type="Proteomes" id="UP000053257"/>
    </source>
</evidence>
<comment type="similarity">
    <text evidence="2">Belongs to the AB hydrolase superfamily. Epoxide hydrolase family.</text>
</comment>
<dbReference type="Gene3D" id="3.40.50.1820">
    <property type="entry name" value="alpha/beta hydrolase"/>
    <property type="match status" value="1"/>
</dbReference>
<dbReference type="InterPro" id="IPR000073">
    <property type="entry name" value="AB_hydrolase_1"/>
</dbReference>